<comment type="caution">
    <text evidence="2">The sequence shown here is derived from an EMBL/GenBank/DDBJ whole genome shotgun (WGS) entry which is preliminary data.</text>
</comment>
<sequence length="95" mass="9373">MSIEARSMDICSEAGEVAKEVLAATEYGRRPFQAAAAPGLAGEIGDLLYSVLALAAEVGIDPEAALDAALDKYQKRLAGGSMGSGGSAGSVGAAG</sequence>
<reference evidence="2 3" key="1">
    <citation type="submission" date="2019-11" db="EMBL/GenBank/DDBJ databases">
        <authorList>
            <person name="Li X.-J."/>
            <person name="Feng X.-M."/>
        </authorList>
    </citation>
    <scope>NUCLEOTIDE SEQUENCE [LARGE SCALE GENOMIC DNA]</scope>
    <source>
        <strain evidence="2 3">XMNu-373</strain>
    </source>
</reference>
<organism evidence="2 3">
    <name type="scientific">Phytoactinopolyspora mesophila</name>
    <dbReference type="NCBI Taxonomy" id="2650750"/>
    <lineage>
        <taxon>Bacteria</taxon>
        <taxon>Bacillati</taxon>
        <taxon>Actinomycetota</taxon>
        <taxon>Actinomycetes</taxon>
        <taxon>Jiangellales</taxon>
        <taxon>Jiangellaceae</taxon>
        <taxon>Phytoactinopolyspora</taxon>
    </lineage>
</organism>
<dbReference type="GO" id="GO:0016787">
    <property type="term" value="F:hydrolase activity"/>
    <property type="evidence" value="ECO:0007669"/>
    <property type="project" value="UniProtKB-KW"/>
</dbReference>
<keyword evidence="3" id="KW-1185">Reference proteome</keyword>
<name>A0A7K3LZ15_9ACTN</name>
<gene>
    <name evidence="2" type="ORF">F7O44_04180</name>
</gene>
<dbReference type="Gene3D" id="1.10.287.1080">
    <property type="entry name" value="MazG-like"/>
    <property type="match status" value="1"/>
</dbReference>
<dbReference type="AlphaFoldDB" id="A0A7K3LZ15"/>
<dbReference type="Proteomes" id="UP000460435">
    <property type="component" value="Unassembled WGS sequence"/>
</dbReference>
<evidence type="ECO:0000313" key="2">
    <source>
        <dbReference type="EMBL" id="NDL56266.1"/>
    </source>
</evidence>
<accession>A0A7K3LZ15</accession>
<protein>
    <submittedName>
        <fullName evidence="2">Nucleotide pyrophosphohydrolase</fullName>
    </submittedName>
</protein>
<dbReference type="EMBL" id="WLZY01000001">
    <property type="protein sequence ID" value="NDL56266.1"/>
    <property type="molecule type" value="Genomic_DNA"/>
</dbReference>
<evidence type="ECO:0000259" key="1">
    <source>
        <dbReference type="Pfam" id="PF03819"/>
    </source>
</evidence>
<feature type="domain" description="NTP pyrophosphohydrolase MazG-like" evidence="1">
    <location>
        <begin position="10"/>
        <end position="76"/>
    </location>
</feature>
<evidence type="ECO:0000313" key="3">
    <source>
        <dbReference type="Proteomes" id="UP000460435"/>
    </source>
</evidence>
<dbReference type="InterPro" id="IPR004518">
    <property type="entry name" value="MazG-like_dom"/>
</dbReference>
<proteinExistence type="predicted"/>
<dbReference type="Pfam" id="PF03819">
    <property type="entry name" value="MazG"/>
    <property type="match status" value="1"/>
</dbReference>
<dbReference type="SUPFAM" id="SSF101386">
    <property type="entry name" value="all-alpha NTP pyrophosphatases"/>
    <property type="match status" value="1"/>
</dbReference>
<keyword evidence="2" id="KW-0378">Hydrolase</keyword>